<dbReference type="SUPFAM" id="SSF51679">
    <property type="entry name" value="Bacterial luciferase-like"/>
    <property type="match status" value="1"/>
</dbReference>
<proteinExistence type="predicted"/>
<keyword evidence="1" id="KW-0560">Oxidoreductase</keyword>
<dbReference type="Gene3D" id="3.20.20.30">
    <property type="entry name" value="Luciferase-like domain"/>
    <property type="match status" value="1"/>
</dbReference>
<dbReference type="RefSeq" id="WP_233723464.1">
    <property type="nucleotide sequence ID" value="NZ_JAJVCN010000001.1"/>
</dbReference>
<evidence type="ECO:0000256" key="1">
    <source>
        <dbReference type="ARBA" id="ARBA00023002"/>
    </source>
</evidence>
<dbReference type="InterPro" id="IPR036661">
    <property type="entry name" value="Luciferase-like_sf"/>
</dbReference>
<comment type="caution">
    <text evidence="3">The sequence shown here is derived from an EMBL/GenBank/DDBJ whole genome shotgun (WGS) entry which is preliminary data.</text>
</comment>
<evidence type="ECO:0000313" key="3">
    <source>
        <dbReference type="EMBL" id="MCE7002384.1"/>
    </source>
</evidence>
<dbReference type="InterPro" id="IPR050564">
    <property type="entry name" value="F420-G6PD/mer"/>
</dbReference>
<dbReference type="EMBL" id="JAJVCN010000001">
    <property type="protein sequence ID" value="MCE7002384.1"/>
    <property type="molecule type" value="Genomic_DNA"/>
</dbReference>
<dbReference type="PANTHER" id="PTHR43244">
    <property type="match status" value="1"/>
</dbReference>
<keyword evidence="4" id="KW-1185">Reference proteome</keyword>
<dbReference type="Pfam" id="PF00296">
    <property type="entry name" value="Bac_luciferase"/>
    <property type="match status" value="1"/>
</dbReference>
<gene>
    <name evidence="3" type="ORF">LWC34_05995</name>
</gene>
<accession>A0ABS8Z382</accession>
<dbReference type="Proteomes" id="UP001521150">
    <property type="component" value="Unassembled WGS sequence"/>
</dbReference>
<evidence type="ECO:0000313" key="4">
    <source>
        <dbReference type="Proteomes" id="UP001521150"/>
    </source>
</evidence>
<organism evidence="3 4">
    <name type="scientific">Kibdelosporangium philippinense</name>
    <dbReference type="NCBI Taxonomy" id="211113"/>
    <lineage>
        <taxon>Bacteria</taxon>
        <taxon>Bacillati</taxon>
        <taxon>Actinomycetota</taxon>
        <taxon>Actinomycetes</taxon>
        <taxon>Pseudonocardiales</taxon>
        <taxon>Pseudonocardiaceae</taxon>
        <taxon>Kibdelosporangium</taxon>
    </lineage>
</organism>
<dbReference type="InterPro" id="IPR011251">
    <property type="entry name" value="Luciferase-like_dom"/>
</dbReference>
<evidence type="ECO:0000259" key="2">
    <source>
        <dbReference type="Pfam" id="PF00296"/>
    </source>
</evidence>
<reference evidence="3 4" key="1">
    <citation type="submission" date="2021-12" db="EMBL/GenBank/DDBJ databases">
        <title>Genome sequence of Kibdelosporangium philippinense ATCC 49844.</title>
        <authorList>
            <person name="Fedorov E.A."/>
            <person name="Omeragic M."/>
            <person name="Shalygina K.F."/>
            <person name="Maclea K.S."/>
        </authorList>
    </citation>
    <scope>NUCLEOTIDE SEQUENCE [LARGE SCALE GENOMIC DNA]</scope>
    <source>
        <strain evidence="3 4">ATCC 49844</strain>
    </source>
</reference>
<name>A0ABS8Z382_9PSEU</name>
<protein>
    <submittedName>
        <fullName evidence="3">LLM class flavin-dependent oxidoreductase</fullName>
    </submittedName>
</protein>
<dbReference type="PANTHER" id="PTHR43244:SF1">
    <property type="entry name" value="5,10-METHYLENETETRAHYDROMETHANOPTERIN REDUCTASE"/>
    <property type="match status" value="1"/>
</dbReference>
<sequence>MRDGLSFGVSIAPSTDVASNRALAVAADEGGLDLIGIQDHPYVSDFLDTFVVAGDLLAATQNISVFPDVANLPLRPPAVLAKTAAALDIVSGGRFELALGAGGYWDAITRMGVPRRSPGEANVALREAIAVLRALWAQGSAPVRLNGEYYSIAGARPGPVPAHPIEIWTGSQGPKALALTGAIADGWAAPLAQYLAYEKWAEANRIIDEAAAAAGRTPSEVRRIAQVVGTITETPGTLRVTNGAEPVRATAGQWAEFLARLGTEQPFTTFVFWPERPSTDQVTAFAREVAPEVVRLLQR</sequence>
<feature type="domain" description="Luciferase-like" evidence="2">
    <location>
        <begin position="15"/>
        <end position="235"/>
    </location>
</feature>